<feature type="domain" description="Peptidase S24/S26A/S26B/S26C" evidence="1">
    <location>
        <begin position="36"/>
        <end position="149"/>
    </location>
</feature>
<dbReference type="InterPro" id="IPR036286">
    <property type="entry name" value="LexA/Signal_pep-like_sf"/>
</dbReference>
<dbReference type="InterPro" id="IPR015927">
    <property type="entry name" value="Peptidase_S24_S26A/B/C"/>
</dbReference>
<organism evidence="2 3">
    <name type="scientific">Paraherbaspirillum soli</name>
    <dbReference type="NCBI Taxonomy" id="631222"/>
    <lineage>
        <taxon>Bacteria</taxon>
        <taxon>Pseudomonadati</taxon>
        <taxon>Pseudomonadota</taxon>
        <taxon>Betaproteobacteria</taxon>
        <taxon>Burkholderiales</taxon>
        <taxon>Oxalobacteraceae</taxon>
        <taxon>Paraherbaspirillum</taxon>
    </lineage>
</organism>
<dbReference type="EMBL" id="JBHSMT010000013">
    <property type="protein sequence ID" value="MFC5473925.1"/>
    <property type="molecule type" value="Genomic_DNA"/>
</dbReference>
<evidence type="ECO:0000313" key="3">
    <source>
        <dbReference type="Proteomes" id="UP001596045"/>
    </source>
</evidence>
<comment type="caution">
    <text evidence="2">The sequence shown here is derived from an EMBL/GenBank/DDBJ whole genome shotgun (WGS) entry which is preliminary data.</text>
</comment>
<keyword evidence="3" id="KW-1185">Reference proteome</keyword>
<name>A0ABW0M6W0_9BURK</name>
<reference evidence="3" key="1">
    <citation type="journal article" date="2019" name="Int. J. Syst. Evol. Microbiol.">
        <title>The Global Catalogue of Microorganisms (GCM) 10K type strain sequencing project: providing services to taxonomists for standard genome sequencing and annotation.</title>
        <authorList>
            <consortium name="The Broad Institute Genomics Platform"/>
            <consortium name="The Broad Institute Genome Sequencing Center for Infectious Disease"/>
            <person name="Wu L."/>
            <person name="Ma J."/>
        </authorList>
    </citation>
    <scope>NUCLEOTIDE SEQUENCE [LARGE SCALE GENOMIC DNA]</scope>
    <source>
        <strain evidence="3">JCM 17066</strain>
    </source>
</reference>
<evidence type="ECO:0000259" key="1">
    <source>
        <dbReference type="Pfam" id="PF00717"/>
    </source>
</evidence>
<dbReference type="SUPFAM" id="SSF51306">
    <property type="entry name" value="LexA/Signal peptidase"/>
    <property type="match status" value="1"/>
</dbReference>
<dbReference type="NCBIfam" id="NF007621">
    <property type="entry name" value="PRK10276.1"/>
    <property type="match status" value="1"/>
</dbReference>
<dbReference type="Proteomes" id="UP001596045">
    <property type="component" value="Unassembled WGS sequence"/>
</dbReference>
<evidence type="ECO:0000313" key="2">
    <source>
        <dbReference type="EMBL" id="MFC5473925.1"/>
    </source>
</evidence>
<dbReference type="InterPro" id="IPR050077">
    <property type="entry name" value="LexA_repressor"/>
</dbReference>
<dbReference type="PANTHER" id="PTHR33516:SF2">
    <property type="entry name" value="LEXA REPRESSOR-RELATED"/>
    <property type="match status" value="1"/>
</dbReference>
<proteinExistence type="predicted"/>
<gene>
    <name evidence="2" type="ORF">ACFPM8_08120</name>
</gene>
<dbReference type="Pfam" id="PF00717">
    <property type="entry name" value="Peptidase_S24"/>
    <property type="match status" value="1"/>
</dbReference>
<dbReference type="InterPro" id="IPR039418">
    <property type="entry name" value="LexA-like"/>
</dbReference>
<protein>
    <submittedName>
        <fullName evidence="2">LexA family protein</fullName>
    </submittedName>
</protein>
<dbReference type="Gene3D" id="2.10.109.10">
    <property type="entry name" value="Umud Fragment, subunit A"/>
    <property type="match status" value="1"/>
</dbReference>
<sequence length="157" mass="17191">MSLFASVQPYAPVNLMQTPQRAPEAPAACPILLFPSKVPARFPSRTANYFEGSLDANEYLVRHKAASLYFTVEGDSMSGAGILSGDQVLVDRSIGPKHGHIVVAIIHNEFNLKRLCRLHDAIELRPENPAYDAIRVGEDDDLLIWGVVVGVVRKIAV</sequence>
<dbReference type="CDD" id="cd06529">
    <property type="entry name" value="S24_LexA-like"/>
    <property type="match status" value="1"/>
</dbReference>
<accession>A0ABW0M6W0</accession>
<dbReference type="RefSeq" id="WP_378996893.1">
    <property type="nucleotide sequence ID" value="NZ_JBHSMT010000013.1"/>
</dbReference>
<dbReference type="PANTHER" id="PTHR33516">
    <property type="entry name" value="LEXA REPRESSOR"/>
    <property type="match status" value="1"/>
</dbReference>